<accession>B4QIS6</accession>
<dbReference type="AlphaFoldDB" id="B4QIS6"/>
<protein>
    <submittedName>
        <fullName evidence="1">GD13900</fullName>
    </submittedName>
</protein>
<dbReference type="EMBL" id="CM000363">
    <property type="protein sequence ID" value="EDX09351.1"/>
    <property type="molecule type" value="Genomic_DNA"/>
</dbReference>
<gene>
    <name evidence="1" type="primary">Dsim\GD13900</name>
    <name evidence="1" type="ORF">Dsim_GD13900</name>
</gene>
<reference evidence="1 2" key="1">
    <citation type="journal article" date="2007" name="Nature">
        <title>Evolution of genes and genomes on the Drosophila phylogeny.</title>
        <authorList>
            <consortium name="Drosophila 12 Genomes Consortium"/>
            <person name="Clark A.G."/>
            <person name="Eisen M.B."/>
            <person name="Smith D.R."/>
            <person name="Bergman C.M."/>
            <person name="Oliver B."/>
            <person name="Markow T.A."/>
            <person name="Kaufman T.C."/>
            <person name="Kellis M."/>
            <person name="Gelbart W."/>
            <person name="Iyer V.N."/>
            <person name="Pollard D.A."/>
            <person name="Sackton T.B."/>
            <person name="Larracuente A.M."/>
            <person name="Singh N.D."/>
            <person name="Abad J.P."/>
            <person name="Abt D.N."/>
            <person name="Adryan B."/>
            <person name="Aguade M."/>
            <person name="Akashi H."/>
            <person name="Anderson W.W."/>
            <person name="Aquadro C.F."/>
            <person name="Ardell D.H."/>
            <person name="Arguello R."/>
            <person name="Artieri C.G."/>
            <person name="Barbash D.A."/>
            <person name="Barker D."/>
            <person name="Barsanti P."/>
            <person name="Batterham P."/>
            <person name="Batzoglou S."/>
            <person name="Begun D."/>
            <person name="Bhutkar A."/>
            <person name="Blanco E."/>
            <person name="Bosak S.A."/>
            <person name="Bradley R.K."/>
            <person name="Brand A.D."/>
            <person name="Brent M.R."/>
            <person name="Brooks A.N."/>
            <person name="Brown R.H."/>
            <person name="Butlin R.K."/>
            <person name="Caggese C."/>
            <person name="Calvi B.R."/>
            <person name="Bernardo de Carvalho A."/>
            <person name="Caspi A."/>
            <person name="Castrezana S."/>
            <person name="Celniker S.E."/>
            <person name="Chang J.L."/>
            <person name="Chapple C."/>
            <person name="Chatterji S."/>
            <person name="Chinwalla A."/>
            <person name="Civetta A."/>
            <person name="Clifton S.W."/>
            <person name="Comeron J.M."/>
            <person name="Costello J.C."/>
            <person name="Coyne J.A."/>
            <person name="Daub J."/>
            <person name="David R.G."/>
            <person name="Delcher A.L."/>
            <person name="Delehaunty K."/>
            <person name="Do C.B."/>
            <person name="Ebling H."/>
            <person name="Edwards K."/>
            <person name="Eickbush T."/>
            <person name="Evans J.D."/>
            <person name="Filipski A."/>
            <person name="Findeiss S."/>
            <person name="Freyhult E."/>
            <person name="Fulton L."/>
            <person name="Fulton R."/>
            <person name="Garcia A.C."/>
            <person name="Gardiner A."/>
            <person name="Garfield D.A."/>
            <person name="Garvin B.E."/>
            <person name="Gibson G."/>
            <person name="Gilbert D."/>
            <person name="Gnerre S."/>
            <person name="Godfrey J."/>
            <person name="Good R."/>
            <person name="Gotea V."/>
            <person name="Gravely B."/>
            <person name="Greenberg A.J."/>
            <person name="Griffiths-Jones S."/>
            <person name="Gross S."/>
            <person name="Guigo R."/>
            <person name="Gustafson E.A."/>
            <person name="Haerty W."/>
            <person name="Hahn M.W."/>
            <person name="Halligan D.L."/>
            <person name="Halpern A.L."/>
            <person name="Halter G.M."/>
            <person name="Han M.V."/>
            <person name="Heger A."/>
            <person name="Hillier L."/>
            <person name="Hinrichs A.S."/>
            <person name="Holmes I."/>
            <person name="Hoskins R.A."/>
            <person name="Hubisz M.J."/>
            <person name="Hultmark D."/>
            <person name="Huntley M.A."/>
            <person name="Jaffe D.B."/>
            <person name="Jagadeeshan S."/>
            <person name="Jeck W.R."/>
            <person name="Johnson J."/>
            <person name="Jones C.D."/>
            <person name="Jordan W.C."/>
            <person name="Karpen G.H."/>
            <person name="Kataoka E."/>
            <person name="Keightley P.D."/>
            <person name="Kheradpour P."/>
            <person name="Kirkness E.F."/>
            <person name="Koerich L.B."/>
            <person name="Kristiansen K."/>
            <person name="Kudrna D."/>
            <person name="Kulathinal R.J."/>
            <person name="Kumar S."/>
            <person name="Kwok R."/>
            <person name="Lander E."/>
            <person name="Langley C.H."/>
            <person name="Lapoint R."/>
            <person name="Lazzaro B.P."/>
            <person name="Lee S.J."/>
            <person name="Levesque L."/>
            <person name="Li R."/>
            <person name="Lin C.F."/>
            <person name="Lin M.F."/>
            <person name="Lindblad-Toh K."/>
            <person name="Llopart A."/>
            <person name="Long M."/>
            <person name="Low L."/>
            <person name="Lozovsky E."/>
            <person name="Lu J."/>
            <person name="Luo M."/>
            <person name="Machado C.A."/>
            <person name="Makalowski W."/>
            <person name="Marzo M."/>
            <person name="Matsuda M."/>
            <person name="Matzkin L."/>
            <person name="McAllister B."/>
            <person name="McBride C.S."/>
            <person name="McKernan B."/>
            <person name="McKernan K."/>
            <person name="Mendez-Lago M."/>
            <person name="Minx P."/>
            <person name="Mollenhauer M.U."/>
            <person name="Montooth K."/>
            <person name="Mount S.M."/>
            <person name="Mu X."/>
            <person name="Myers E."/>
            <person name="Negre B."/>
            <person name="Newfeld S."/>
            <person name="Nielsen R."/>
            <person name="Noor M.A."/>
            <person name="O'Grady P."/>
            <person name="Pachter L."/>
            <person name="Papaceit M."/>
            <person name="Parisi M.J."/>
            <person name="Parisi M."/>
            <person name="Parts L."/>
            <person name="Pedersen J.S."/>
            <person name="Pesole G."/>
            <person name="Phillippy A.M."/>
            <person name="Ponting C.P."/>
            <person name="Pop M."/>
            <person name="Porcelli D."/>
            <person name="Powell J.R."/>
            <person name="Prohaska S."/>
            <person name="Pruitt K."/>
            <person name="Puig M."/>
            <person name="Quesneville H."/>
            <person name="Ram K.R."/>
            <person name="Rand D."/>
            <person name="Rasmussen M.D."/>
            <person name="Reed L.K."/>
            <person name="Reenan R."/>
            <person name="Reily A."/>
            <person name="Remington K.A."/>
            <person name="Rieger T.T."/>
            <person name="Ritchie M.G."/>
            <person name="Robin C."/>
            <person name="Rogers Y.H."/>
            <person name="Rohde C."/>
            <person name="Rozas J."/>
            <person name="Rubenfield M.J."/>
            <person name="Ruiz A."/>
            <person name="Russo S."/>
            <person name="Salzberg S.L."/>
            <person name="Sanchez-Gracia A."/>
            <person name="Saranga D.J."/>
            <person name="Sato H."/>
            <person name="Schaeffer S.W."/>
            <person name="Schatz M.C."/>
            <person name="Schlenke T."/>
            <person name="Schwartz R."/>
            <person name="Segarra C."/>
            <person name="Singh R.S."/>
            <person name="Sirot L."/>
            <person name="Sirota M."/>
            <person name="Sisneros N.B."/>
            <person name="Smith C.D."/>
            <person name="Smith T.F."/>
            <person name="Spieth J."/>
            <person name="Stage D.E."/>
            <person name="Stark A."/>
            <person name="Stephan W."/>
            <person name="Strausberg R.L."/>
            <person name="Strempel S."/>
            <person name="Sturgill D."/>
            <person name="Sutton G."/>
            <person name="Sutton G.G."/>
            <person name="Tao W."/>
            <person name="Teichmann S."/>
            <person name="Tobari Y.N."/>
            <person name="Tomimura Y."/>
            <person name="Tsolas J.M."/>
            <person name="Valente V.L."/>
            <person name="Venter E."/>
            <person name="Venter J.C."/>
            <person name="Vicario S."/>
            <person name="Vieira F.G."/>
            <person name="Vilella A.J."/>
            <person name="Villasante A."/>
            <person name="Walenz B."/>
            <person name="Wang J."/>
            <person name="Wasserman M."/>
            <person name="Watts T."/>
            <person name="Wilson D."/>
            <person name="Wilson R.K."/>
            <person name="Wing R.A."/>
            <person name="Wolfner M.F."/>
            <person name="Wong A."/>
            <person name="Wong G.K."/>
            <person name="Wu C.I."/>
            <person name="Wu G."/>
            <person name="Yamamoto D."/>
            <person name="Yang H.P."/>
            <person name="Yang S.P."/>
            <person name="Yorke J.A."/>
            <person name="Yoshida K."/>
            <person name="Zdobnov E."/>
            <person name="Zhang P."/>
            <person name="Zhang Y."/>
            <person name="Zimin A.V."/>
            <person name="Baldwin J."/>
            <person name="Abdouelleil A."/>
            <person name="Abdulkadir J."/>
            <person name="Abebe A."/>
            <person name="Abera B."/>
            <person name="Abreu J."/>
            <person name="Acer S.C."/>
            <person name="Aftuck L."/>
            <person name="Alexander A."/>
            <person name="An P."/>
            <person name="Anderson E."/>
            <person name="Anderson S."/>
            <person name="Arachi H."/>
            <person name="Azer M."/>
            <person name="Bachantsang P."/>
            <person name="Barry A."/>
            <person name="Bayul T."/>
            <person name="Berlin A."/>
            <person name="Bessette D."/>
            <person name="Bloom T."/>
            <person name="Blye J."/>
            <person name="Boguslavskiy L."/>
            <person name="Bonnet C."/>
            <person name="Boukhgalter B."/>
            <person name="Bourzgui I."/>
            <person name="Brown A."/>
            <person name="Cahill P."/>
            <person name="Channer S."/>
            <person name="Cheshatsang Y."/>
            <person name="Chuda L."/>
            <person name="Citroen M."/>
            <person name="Collymore A."/>
            <person name="Cooke P."/>
            <person name="Costello M."/>
            <person name="D'Aco K."/>
            <person name="Daza R."/>
            <person name="De Haan G."/>
            <person name="DeGray S."/>
            <person name="DeMaso C."/>
            <person name="Dhargay N."/>
            <person name="Dooley K."/>
            <person name="Dooley E."/>
            <person name="Doricent M."/>
            <person name="Dorje P."/>
            <person name="Dorjee K."/>
            <person name="Dupes A."/>
            <person name="Elong R."/>
            <person name="Falk J."/>
            <person name="Farina A."/>
            <person name="Faro S."/>
            <person name="Ferguson D."/>
            <person name="Fisher S."/>
            <person name="Foley C.D."/>
            <person name="Franke A."/>
            <person name="Friedrich D."/>
            <person name="Gadbois L."/>
            <person name="Gearin G."/>
            <person name="Gearin C.R."/>
            <person name="Giannoukos G."/>
            <person name="Goode T."/>
            <person name="Graham J."/>
            <person name="Grandbois E."/>
            <person name="Grewal S."/>
            <person name="Gyaltsen K."/>
            <person name="Hafez N."/>
            <person name="Hagos B."/>
            <person name="Hall J."/>
            <person name="Henson C."/>
            <person name="Hollinger A."/>
            <person name="Honan T."/>
            <person name="Huard M.D."/>
            <person name="Hughes L."/>
            <person name="Hurhula B."/>
            <person name="Husby M.E."/>
            <person name="Kamat A."/>
            <person name="Kanga B."/>
            <person name="Kashin S."/>
            <person name="Khazanovich D."/>
            <person name="Kisner P."/>
            <person name="Lance K."/>
            <person name="Lara M."/>
            <person name="Lee W."/>
            <person name="Lennon N."/>
            <person name="Letendre F."/>
            <person name="LeVine R."/>
            <person name="Lipovsky A."/>
            <person name="Liu X."/>
            <person name="Liu J."/>
            <person name="Liu S."/>
            <person name="Lokyitsang T."/>
            <person name="Lokyitsang Y."/>
            <person name="Lubonja R."/>
            <person name="Lui A."/>
            <person name="MacDonald P."/>
            <person name="Magnisalis V."/>
            <person name="Maru K."/>
            <person name="Matthews C."/>
            <person name="McCusker W."/>
            <person name="McDonough S."/>
            <person name="Mehta T."/>
            <person name="Meldrim J."/>
            <person name="Meneus L."/>
            <person name="Mihai O."/>
            <person name="Mihalev A."/>
            <person name="Mihova T."/>
            <person name="Mittelman R."/>
            <person name="Mlenga V."/>
            <person name="Montmayeur A."/>
            <person name="Mulrain L."/>
            <person name="Navidi A."/>
            <person name="Naylor J."/>
            <person name="Negash T."/>
            <person name="Nguyen T."/>
            <person name="Nguyen N."/>
            <person name="Nicol R."/>
            <person name="Norbu C."/>
            <person name="Norbu N."/>
            <person name="Novod N."/>
            <person name="O'Neill B."/>
            <person name="Osman S."/>
            <person name="Markiewicz E."/>
            <person name="Oyono O.L."/>
            <person name="Patti C."/>
            <person name="Phunkhang P."/>
            <person name="Pierre F."/>
            <person name="Priest M."/>
            <person name="Raghuraman S."/>
            <person name="Rege F."/>
            <person name="Reyes R."/>
            <person name="Rise C."/>
            <person name="Rogov P."/>
            <person name="Ross K."/>
            <person name="Ryan E."/>
            <person name="Settipalli S."/>
            <person name="Shea T."/>
            <person name="Sherpa N."/>
            <person name="Shi L."/>
            <person name="Shih D."/>
            <person name="Sparrow T."/>
            <person name="Spaulding J."/>
            <person name="Stalker J."/>
            <person name="Stange-Thomann N."/>
            <person name="Stavropoulos S."/>
            <person name="Stone C."/>
            <person name="Strader C."/>
            <person name="Tesfaye S."/>
            <person name="Thomson T."/>
            <person name="Thoulutsang Y."/>
            <person name="Thoulutsang D."/>
            <person name="Topham K."/>
            <person name="Topping I."/>
            <person name="Tsamla T."/>
            <person name="Vassiliev H."/>
            <person name="Vo A."/>
            <person name="Wangchuk T."/>
            <person name="Wangdi T."/>
            <person name="Weiand M."/>
            <person name="Wilkinson J."/>
            <person name="Wilson A."/>
            <person name="Yadav S."/>
            <person name="Young G."/>
            <person name="Yu Q."/>
            <person name="Zembek L."/>
            <person name="Zhong D."/>
            <person name="Zimmer A."/>
            <person name="Zwirko Z."/>
            <person name="Jaffe D.B."/>
            <person name="Alvarez P."/>
            <person name="Brockman W."/>
            <person name="Butler J."/>
            <person name="Chin C."/>
            <person name="Gnerre S."/>
            <person name="Grabherr M."/>
            <person name="Kleber M."/>
            <person name="Mauceli E."/>
            <person name="MacCallum I."/>
        </authorList>
    </citation>
    <scope>NUCLEOTIDE SEQUENCE [LARGE SCALE GENOMIC DNA]</scope>
    <source>
        <strain evidence="2">white501</strain>
    </source>
</reference>
<sequence>MVSRNIESTSNVPIFHVIREVDDSSNAHERFEAELD</sequence>
<dbReference type="STRING" id="7240.B4QIS6"/>
<keyword evidence="2" id="KW-1185">Reference proteome</keyword>
<dbReference type="HOGENOM" id="CLU_3360234_0_0_1"/>
<evidence type="ECO:0000313" key="2">
    <source>
        <dbReference type="Proteomes" id="UP000000304"/>
    </source>
</evidence>
<organism evidence="1 2">
    <name type="scientific">Drosophila simulans</name>
    <name type="common">Fruit fly</name>
    <dbReference type="NCBI Taxonomy" id="7240"/>
    <lineage>
        <taxon>Eukaryota</taxon>
        <taxon>Metazoa</taxon>
        <taxon>Ecdysozoa</taxon>
        <taxon>Arthropoda</taxon>
        <taxon>Hexapoda</taxon>
        <taxon>Insecta</taxon>
        <taxon>Pterygota</taxon>
        <taxon>Neoptera</taxon>
        <taxon>Endopterygota</taxon>
        <taxon>Diptera</taxon>
        <taxon>Brachycera</taxon>
        <taxon>Muscomorpha</taxon>
        <taxon>Ephydroidea</taxon>
        <taxon>Drosophilidae</taxon>
        <taxon>Drosophila</taxon>
        <taxon>Sophophora</taxon>
    </lineage>
</organism>
<evidence type="ECO:0000313" key="1">
    <source>
        <dbReference type="EMBL" id="EDX09351.1"/>
    </source>
</evidence>
<dbReference type="Proteomes" id="UP000000304">
    <property type="component" value="Chromosome 3L"/>
</dbReference>
<name>B4QIS6_DROSI</name>
<proteinExistence type="predicted"/>